<dbReference type="Pfam" id="PF05380">
    <property type="entry name" value="Peptidase_A17"/>
    <property type="match status" value="1"/>
</dbReference>
<dbReference type="Proteomes" id="UP000677228">
    <property type="component" value="Unassembled WGS sequence"/>
</dbReference>
<dbReference type="Gene3D" id="3.10.10.10">
    <property type="entry name" value="HIV Type 1 Reverse Transcriptase, subunit A, domain 1"/>
    <property type="match status" value="1"/>
</dbReference>
<comment type="caution">
    <text evidence="5">The sequence shown here is derived from an EMBL/GenBank/DDBJ whole genome shotgun (WGS) entry which is preliminary data.</text>
</comment>
<accession>A0A8S2MHD7</accession>
<protein>
    <recommendedName>
        <fullName evidence="7">Reverse transcriptase domain-containing protein</fullName>
    </recommendedName>
</protein>
<dbReference type="SUPFAM" id="SSF56672">
    <property type="entry name" value="DNA/RNA polymerases"/>
    <property type="match status" value="1"/>
</dbReference>
<sequence>RHHRRLCPKKFGDGLQQKKESKSSMKTNINGPEARAQTLAVNATKTGSSATLLVPTQKVIMPTATTIIEDPNSKKKTSVGCLLVLDTASQRSYITQEVADRLKVKIIGYDTLVVGTFGTTATSAIRIPVINIKVKSFDGSPIDMTVNVGPTISTPIQKEPIDIKRFDSIKRLTLAEPLNTNIENVRLDMLVGSDYYHDIVKEKKNRIGKRTFFDGHGFRMDFVGPDRRKKSTERVGYSYINNTCKHFSVCRREIRKLEAIGVSDSGQILDDDVAVKQFNESIEFKDGRYYVSWPWKDKNPDLPQNFKLVHGRLKSLKNRLAQNPKLRKKYDEIISKQLNDGVIERVDSSKKESMVKHYLPHHGVFKNDSTSTKLRIVYDASAKARRNANSLNDCLHRGPVLISDLCDLLLRFRTYPIGVLSDIEKAFLQIGLHDKDRDVTRFLRFLADDSLEIYRFCRVPFGIISSPFLLGATVVHHLTANGSPIAQKIKENIYVDNVCIGVDSIEEGKQLYNSAKNIFKEASMNLREWCSNSTEFVAEEDRLYGEKTKLLGLIWDKKSDVLNIKETKVEVEGVLTKRKMLCNIASHFDPLGLISPIIQRAKSMIQKLWKLNLDWDVPVPKDVESEWKELEKDLKNISEISVSRFIGIKNSLGNEAVVTELHCFCDSSATAYAACVYVRVEQNREITTNLSFTKTRLAPIKTLTIPRLELMAGLIGVRILKFVEKELKIKIVKKYIWCDSKCVLYWIANKLLKSAFVENRLKEIRLCENTEFRYVSTTENPADLPTRGMSTLELKTSNLWWLHQGKDQWSDKLVSSADEIKFEEIENRKTATLTMVTVADNCTFGSIIKKYSTLTKSLRVIAYIFRAKKIFEKIDTRKGTLSVEELNEAQKLLDKLLPTGRRIIESIIKKCWACKKWEGGPFQPPVPPALPKERLLEAPAFTYVGVDYLGPLIIKDGDNEQKKVCICLFTCAVIRAVHLELVPDMTTNGFIEAFR</sequence>
<dbReference type="Gene3D" id="3.30.70.270">
    <property type="match status" value="1"/>
</dbReference>
<evidence type="ECO:0000313" key="5">
    <source>
        <dbReference type="EMBL" id="CAF3950604.1"/>
    </source>
</evidence>
<dbReference type="GO" id="GO:0006259">
    <property type="term" value="P:DNA metabolic process"/>
    <property type="evidence" value="ECO:0007669"/>
    <property type="project" value="UniProtKB-ARBA"/>
</dbReference>
<dbReference type="CDD" id="cd01644">
    <property type="entry name" value="RT_pepA17"/>
    <property type="match status" value="1"/>
</dbReference>
<feature type="region of interest" description="Disordered" evidence="1">
    <location>
        <begin position="1"/>
        <end position="30"/>
    </location>
</feature>
<dbReference type="Pfam" id="PF05585">
    <property type="entry name" value="DUF1758"/>
    <property type="match status" value="1"/>
</dbReference>
<dbReference type="AlphaFoldDB" id="A0A8S2MHD7"/>
<proteinExistence type="predicted"/>
<feature type="compositionally biased region" description="Basic and acidic residues" evidence="1">
    <location>
        <begin position="10"/>
        <end position="23"/>
    </location>
</feature>
<dbReference type="PANTHER" id="PTHR47331">
    <property type="entry name" value="PHD-TYPE DOMAIN-CONTAINING PROTEIN"/>
    <property type="match status" value="1"/>
</dbReference>
<dbReference type="EMBL" id="CAJNOK010011747">
    <property type="protein sequence ID" value="CAF1147473.1"/>
    <property type="molecule type" value="Genomic_DNA"/>
</dbReference>
<dbReference type="EMBL" id="CAJOBA010029492">
    <property type="protein sequence ID" value="CAF3950604.1"/>
    <property type="molecule type" value="Genomic_DNA"/>
</dbReference>
<dbReference type="PANTHER" id="PTHR47331:SF1">
    <property type="entry name" value="GAG-LIKE PROTEIN"/>
    <property type="match status" value="1"/>
</dbReference>
<dbReference type="InterPro" id="IPR000477">
    <property type="entry name" value="RT_dom"/>
</dbReference>
<dbReference type="InterPro" id="IPR036397">
    <property type="entry name" value="RNaseH_sf"/>
</dbReference>
<dbReference type="Pfam" id="PF00078">
    <property type="entry name" value="RVT_1"/>
    <property type="match status" value="1"/>
</dbReference>
<dbReference type="InterPro" id="IPR043128">
    <property type="entry name" value="Rev_trsase/Diguanyl_cyclase"/>
</dbReference>
<feature type="domain" description="Reverse transcriptase" evidence="2">
    <location>
        <begin position="414"/>
        <end position="527"/>
    </location>
</feature>
<dbReference type="Proteomes" id="UP000682733">
    <property type="component" value="Unassembled WGS sequence"/>
</dbReference>
<dbReference type="GO" id="GO:0003676">
    <property type="term" value="F:nucleic acid binding"/>
    <property type="evidence" value="ECO:0007669"/>
    <property type="project" value="InterPro"/>
</dbReference>
<evidence type="ECO:0000313" key="4">
    <source>
        <dbReference type="EMBL" id="CAF1147473.1"/>
    </source>
</evidence>
<dbReference type="InterPro" id="IPR043502">
    <property type="entry name" value="DNA/RNA_pol_sf"/>
</dbReference>
<evidence type="ECO:0000313" key="6">
    <source>
        <dbReference type="Proteomes" id="UP000682733"/>
    </source>
</evidence>
<evidence type="ECO:0000259" key="2">
    <source>
        <dbReference type="Pfam" id="PF00078"/>
    </source>
</evidence>
<dbReference type="InterPro" id="IPR008737">
    <property type="entry name" value="DUF1758"/>
</dbReference>
<dbReference type="InterPro" id="IPR008042">
    <property type="entry name" value="Retrotrans_Pao"/>
</dbReference>
<reference evidence="5" key="1">
    <citation type="submission" date="2021-02" db="EMBL/GenBank/DDBJ databases">
        <authorList>
            <person name="Nowell W R."/>
        </authorList>
    </citation>
    <scope>NUCLEOTIDE SEQUENCE</scope>
</reference>
<dbReference type="Gene3D" id="3.30.420.10">
    <property type="entry name" value="Ribonuclease H-like superfamily/Ribonuclease H"/>
    <property type="match status" value="1"/>
</dbReference>
<feature type="non-terminal residue" evidence="5">
    <location>
        <position position="1"/>
    </location>
</feature>
<organism evidence="5 6">
    <name type="scientific">Didymodactylos carnosus</name>
    <dbReference type="NCBI Taxonomy" id="1234261"/>
    <lineage>
        <taxon>Eukaryota</taxon>
        <taxon>Metazoa</taxon>
        <taxon>Spiralia</taxon>
        <taxon>Gnathifera</taxon>
        <taxon>Rotifera</taxon>
        <taxon>Eurotatoria</taxon>
        <taxon>Bdelloidea</taxon>
        <taxon>Philodinida</taxon>
        <taxon>Philodinidae</taxon>
        <taxon>Didymodactylos</taxon>
    </lineage>
</organism>
<name>A0A8S2MHD7_9BILA</name>
<gene>
    <name evidence="4" type="ORF">OVA965_LOCUS21433</name>
    <name evidence="5" type="ORF">TMI583_LOCUS22081</name>
</gene>
<evidence type="ECO:0008006" key="7">
    <source>
        <dbReference type="Google" id="ProtNLM"/>
    </source>
</evidence>
<evidence type="ECO:0000259" key="3">
    <source>
        <dbReference type="Pfam" id="PF05585"/>
    </source>
</evidence>
<feature type="domain" description="DUF1758" evidence="3">
    <location>
        <begin position="74"/>
        <end position="200"/>
    </location>
</feature>
<evidence type="ECO:0000256" key="1">
    <source>
        <dbReference type="SAM" id="MobiDB-lite"/>
    </source>
</evidence>